<keyword evidence="3" id="KW-1185">Reference proteome</keyword>
<evidence type="ECO:0000313" key="3">
    <source>
        <dbReference type="Proteomes" id="UP001162741"/>
    </source>
</evidence>
<dbReference type="Pfam" id="PF13788">
    <property type="entry name" value="DUF4180"/>
    <property type="match status" value="1"/>
</dbReference>
<proteinExistence type="predicted"/>
<accession>A0ABY6J8F4</accession>
<dbReference type="EMBL" id="CP107006">
    <property type="protein sequence ID" value="UYQ95944.1"/>
    <property type="molecule type" value="Genomic_DNA"/>
</dbReference>
<evidence type="ECO:0000259" key="1">
    <source>
        <dbReference type="Pfam" id="PF13788"/>
    </source>
</evidence>
<evidence type="ECO:0000313" key="2">
    <source>
        <dbReference type="EMBL" id="UYQ95944.1"/>
    </source>
</evidence>
<sequence>MNITVTEIGTSRILEVQPGFIFKETGDIMDLVGSAMGHSASKVIILEQQLPPVFFNLRSGVAGEFLQKFVNYRIRVAIVGNFDKFNSKALKDFIFESNKGKQVYFAANMEDARQNWHNK</sequence>
<gene>
    <name evidence="2" type="ORF">MKQ68_12620</name>
</gene>
<organism evidence="2 3">
    <name type="scientific">Chitinophaga horti</name>
    <dbReference type="NCBI Taxonomy" id="2920382"/>
    <lineage>
        <taxon>Bacteria</taxon>
        <taxon>Pseudomonadati</taxon>
        <taxon>Bacteroidota</taxon>
        <taxon>Chitinophagia</taxon>
        <taxon>Chitinophagales</taxon>
        <taxon>Chitinophagaceae</taxon>
        <taxon>Chitinophaga</taxon>
    </lineage>
</organism>
<dbReference type="Proteomes" id="UP001162741">
    <property type="component" value="Chromosome"/>
</dbReference>
<protein>
    <submittedName>
        <fullName evidence="2">DUF4180 domain-containing protein</fullName>
    </submittedName>
</protein>
<dbReference type="InterPro" id="IPR025438">
    <property type="entry name" value="DUF4180"/>
</dbReference>
<feature type="domain" description="DUF4180" evidence="1">
    <location>
        <begin position="21"/>
        <end position="114"/>
    </location>
</feature>
<name>A0ABY6J8F4_9BACT</name>
<reference evidence="2" key="1">
    <citation type="submission" date="2022-10" db="EMBL/GenBank/DDBJ databases">
        <title>Chitinophaga sp. nov., isolated from soil.</title>
        <authorList>
            <person name="Jeon C.O."/>
        </authorList>
    </citation>
    <scope>NUCLEOTIDE SEQUENCE</scope>
    <source>
        <strain evidence="2">R8</strain>
    </source>
</reference>
<dbReference type="RefSeq" id="WP_264283614.1">
    <property type="nucleotide sequence ID" value="NZ_CP107006.1"/>
</dbReference>